<dbReference type="AlphaFoldDB" id="A0AAV0C003"/>
<protein>
    <submittedName>
        <fullName evidence="1">Uncharacterized protein</fullName>
    </submittedName>
</protein>
<name>A0AAV0C003_9ASTE</name>
<dbReference type="Proteomes" id="UP001152523">
    <property type="component" value="Unassembled WGS sequence"/>
</dbReference>
<proteinExistence type="predicted"/>
<keyword evidence="2" id="KW-1185">Reference proteome</keyword>
<comment type="caution">
    <text evidence="1">The sequence shown here is derived from an EMBL/GenBank/DDBJ whole genome shotgun (WGS) entry which is preliminary data.</text>
</comment>
<gene>
    <name evidence="1" type="ORF">CEPIT_LOCUS1448</name>
</gene>
<dbReference type="EMBL" id="CAMAPF010000008">
    <property type="protein sequence ID" value="CAH9059760.1"/>
    <property type="molecule type" value="Genomic_DNA"/>
</dbReference>
<reference evidence="1" key="1">
    <citation type="submission" date="2022-07" db="EMBL/GenBank/DDBJ databases">
        <authorList>
            <person name="Macas J."/>
            <person name="Novak P."/>
            <person name="Neumann P."/>
        </authorList>
    </citation>
    <scope>NUCLEOTIDE SEQUENCE</scope>
</reference>
<sequence length="146" mass="17144">MQPFVRNSLQSSRSSFLWEFKDQLKEDVIGSIVSIRLPQRQEYNGESQKLIEIVLQDPDQRRVKYVHTVGEFCGCNSDLEVYKKYPNFMSAAVLFCKPKIYRGYDLYLLPHNFPYTCIEITKICYICTNYCLVHRTGTILVILEKN</sequence>
<evidence type="ECO:0000313" key="2">
    <source>
        <dbReference type="Proteomes" id="UP001152523"/>
    </source>
</evidence>
<evidence type="ECO:0000313" key="1">
    <source>
        <dbReference type="EMBL" id="CAH9059760.1"/>
    </source>
</evidence>
<organism evidence="1 2">
    <name type="scientific">Cuscuta epithymum</name>
    <dbReference type="NCBI Taxonomy" id="186058"/>
    <lineage>
        <taxon>Eukaryota</taxon>
        <taxon>Viridiplantae</taxon>
        <taxon>Streptophyta</taxon>
        <taxon>Embryophyta</taxon>
        <taxon>Tracheophyta</taxon>
        <taxon>Spermatophyta</taxon>
        <taxon>Magnoliopsida</taxon>
        <taxon>eudicotyledons</taxon>
        <taxon>Gunneridae</taxon>
        <taxon>Pentapetalae</taxon>
        <taxon>asterids</taxon>
        <taxon>lamiids</taxon>
        <taxon>Solanales</taxon>
        <taxon>Convolvulaceae</taxon>
        <taxon>Cuscuteae</taxon>
        <taxon>Cuscuta</taxon>
        <taxon>Cuscuta subgen. Cuscuta</taxon>
    </lineage>
</organism>
<accession>A0AAV0C003</accession>